<organism evidence="1 2">
    <name type="scientific">Colletotrichum salicis</name>
    <dbReference type="NCBI Taxonomy" id="1209931"/>
    <lineage>
        <taxon>Eukaryota</taxon>
        <taxon>Fungi</taxon>
        <taxon>Dikarya</taxon>
        <taxon>Ascomycota</taxon>
        <taxon>Pezizomycotina</taxon>
        <taxon>Sordariomycetes</taxon>
        <taxon>Hypocreomycetidae</taxon>
        <taxon>Glomerellales</taxon>
        <taxon>Glomerellaceae</taxon>
        <taxon>Colletotrichum</taxon>
        <taxon>Colletotrichum acutatum species complex</taxon>
    </lineage>
</organism>
<reference evidence="1 2" key="1">
    <citation type="submission" date="2014-02" db="EMBL/GenBank/DDBJ databases">
        <title>The genome sequence of Colletotrichum salicis CBS 607.94.</title>
        <authorList>
            <person name="Baroncelli R."/>
            <person name="Thon M.R."/>
        </authorList>
    </citation>
    <scope>NUCLEOTIDE SEQUENCE [LARGE SCALE GENOMIC DNA]</scope>
    <source>
        <strain evidence="1 2">CBS 607.94</strain>
    </source>
</reference>
<protein>
    <submittedName>
        <fullName evidence="1">Uncharacterized protein</fullName>
    </submittedName>
</protein>
<dbReference type="Proteomes" id="UP000070121">
    <property type="component" value="Unassembled WGS sequence"/>
</dbReference>
<name>A0A135TDD3_9PEZI</name>
<gene>
    <name evidence="1" type="ORF">CSAL01_13154</name>
</gene>
<accession>A0A135TDD3</accession>
<dbReference type="STRING" id="1209931.A0A135TDD3"/>
<evidence type="ECO:0000313" key="2">
    <source>
        <dbReference type="Proteomes" id="UP000070121"/>
    </source>
</evidence>
<dbReference type="EMBL" id="JFFI01002015">
    <property type="protein sequence ID" value="KXH46142.1"/>
    <property type="molecule type" value="Genomic_DNA"/>
</dbReference>
<proteinExistence type="predicted"/>
<sequence>MGKKKKNTMAALESSCAAATQTDQNEHYLSSSRRPTQKYITIHDYVSALHPWLMELRQDIARADNLMGERTPEESESLLMDITNLDYSRIMDEKRFLRSRYIGPPIPLPGMSQECQDWLSKCIFRKDVPFSVKKPPPPPPPP</sequence>
<evidence type="ECO:0000313" key="1">
    <source>
        <dbReference type="EMBL" id="KXH46142.1"/>
    </source>
</evidence>
<dbReference type="OrthoDB" id="3944545at2759"/>
<keyword evidence="2" id="KW-1185">Reference proteome</keyword>
<comment type="caution">
    <text evidence="1">The sequence shown here is derived from an EMBL/GenBank/DDBJ whole genome shotgun (WGS) entry which is preliminary data.</text>
</comment>
<dbReference type="AlphaFoldDB" id="A0A135TDD3"/>